<gene>
    <name evidence="3" type="ORF">E3T47_07440</name>
</gene>
<sequence>MLLPESVLYSDFFANLATFVAINTVMYAVLAIGKILPRLYLSDLMPGQRRRHETRSIYPETNPDTVPMRRQSEEPESIT</sequence>
<accession>A0A4R9ANC1</accession>
<feature type="transmembrane region" description="Helical" evidence="2">
    <location>
        <begin position="12"/>
        <end position="36"/>
    </location>
</feature>
<evidence type="ECO:0000313" key="3">
    <source>
        <dbReference type="EMBL" id="TFD66524.1"/>
    </source>
</evidence>
<evidence type="ECO:0000256" key="2">
    <source>
        <dbReference type="SAM" id="Phobius"/>
    </source>
</evidence>
<proteinExistence type="predicted"/>
<organism evidence="3 4">
    <name type="scientific">Cryobacterium ruanii</name>
    <dbReference type="NCBI Taxonomy" id="1259197"/>
    <lineage>
        <taxon>Bacteria</taxon>
        <taxon>Bacillati</taxon>
        <taxon>Actinomycetota</taxon>
        <taxon>Actinomycetes</taxon>
        <taxon>Micrococcales</taxon>
        <taxon>Microbacteriaceae</taxon>
        <taxon>Cryobacterium</taxon>
    </lineage>
</organism>
<comment type="caution">
    <text evidence="3">The sequence shown here is derived from an EMBL/GenBank/DDBJ whole genome shotgun (WGS) entry which is preliminary data.</text>
</comment>
<evidence type="ECO:0000313" key="4">
    <source>
        <dbReference type="Proteomes" id="UP000298154"/>
    </source>
</evidence>
<dbReference type="EMBL" id="SOHK01000012">
    <property type="protein sequence ID" value="TFD66524.1"/>
    <property type="molecule type" value="Genomic_DNA"/>
</dbReference>
<keyword evidence="2" id="KW-0812">Transmembrane</keyword>
<protein>
    <submittedName>
        <fullName evidence="3">Uncharacterized protein</fullName>
    </submittedName>
</protein>
<evidence type="ECO:0000256" key="1">
    <source>
        <dbReference type="SAM" id="MobiDB-lite"/>
    </source>
</evidence>
<feature type="region of interest" description="Disordered" evidence="1">
    <location>
        <begin position="50"/>
        <end position="79"/>
    </location>
</feature>
<dbReference type="AlphaFoldDB" id="A0A4R9ANC1"/>
<name>A0A4R9ANC1_9MICO</name>
<dbReference type="OrthoDB" id="5077119at2"/>
<keyword evidence="2" id="KW-1133">Transmembrane helix</keyword>
<dbReference type="Proteomes" id="UP000298154">
    <property type="component" value="Unassembled WGS sequence"/>
</dbReference>
<keyword evidence="2" id="KW-0472">Membrane</keyword>
<reference evidence="3 4" key="1">
    <citation type="submission" date="2019-03" db="EMBL/GenBank/DDBJ databases">
        <title>Genomics of glacier-inhabiting Cryobacterium strains.</title>
        <authorList>
            <person name="Liu Q."/>
            <person name="Xin Y.-H."/>
        </authorList>
    </citation>
    <scope>NUCLEOTIDE SEQUENCE [LARGE SCALE GENOMIC DNA]</scope>
    <source>
        <strain evidence="3 4">Sr36</strain>
    </source>
</reference>
<keyword evidence="4" id="KW-1185">Reference proteome</keyword>